<dbReference type="NCBIfam" id="TIGR01764">
    <property type="entry name" value="excise"/>
    <property type="match status" value="1"/>
</dbReference>
<accession>A0AAV5B3Q1</accession>
<gene>
    <name evidence="2" type="ORF">ATOP_07350</name>
</gene>
<dbReference type="SUPFAM" id="SSF46955">
    <property type="entry name" value="Putative DNA-binding domain"/>
    <property type="match status" value="1"/>
</dbReference>
<feature type="domain" description="Helix-turn-helix" evidence="1">
    <location>
        <begin position="20"/>
        <end position="64"/>
    </location>
</feature>
<reference evidence="2" key="1">
    <citation type="journal article" date="2022" name="Int. J. Syst. Evol. Microbiol.">
        <title>Granulimonas faecalis gen. nov., sp. nov., and Leptogranulimonas caecicola gen. nov., sp. nov., novel lactate-producing Atopobiaceae bacteria isolated from mouse intestines, and an emended description of the family Atopobiaceae.</title>
        <authorList>
            <person name="Morinaga K."/>
            <person name="Kusada H."/>
            <person name="Sakamoto S."/>
            <person name="Murakami T."/>
            <person name="Toyoda A."/>
            <person name="Mori H."/>
            <person name="Meng X.Y."/>
            <person name="Takashino M."/>
            <person name="Murotomi K."/>
            <person name="Tamaki H."/>
        </authorList>
    </citation>
    <scope>NUCLEOTIDE SEQUENCE</scope>
    <source>
        <strain evidence="2">OPF53</strain>
    </source>
</reference>
<evidence type="ECO:0000313" key="2">
    <source>
        <dbReference type="EMBL" id="GJM55080.1"/>
    </source>
</evidence>
<keyword evidence="3" id="KW-1185">Reference proteome</keyword>
<dbReference type="Proteomes" id="UP001055025">
    <property type="component" value="Unassembled WGS sequence"/>
</dbReference>
<dbReference type="InterPro" id="IPR009061">
    <property type="entry name" value="DNA-bd_dom_put_sf"/>
</dbReference>
<dbReference type="AlphaFoldDB" id="A0AAV5B3Q1"/>
<sequence>MAIEIMKDGAAVAAPDTPALVTVAKAADVLGVTEATVYRMVRNGEIPAVKVRRVWRVNLTEFVARGGSL</sequence>
<dbReference type="InterPro" id="IPR041657">
    <property type="entry name" value="HTH_17"/>
</dbReference>
<dbReference type="RefSeq" id="WP_265590693.1">
    <property type="nucleotide sequence ID" value="NZ_BQKC01000001.1"/>
</dbReference>
<dbReference type="GO" id="GO:0003677">
    <property type="term" value="F:DNA binding"/>
    <property type="evidence" value="ECO:0007669"/>
    <property type="project" value="InterPro"/>
</dbReference>
<evidence type="ECO:0000313" key="3">
    <source>
        <dbReference type="Proteomes" id="UP001055025"/>
    </source>
</evidence>
<proteinExistence type="predicted"/>
<protein>
    <recommendedName>
        <fullName evidence="1">Helix-turn-helix domain-containing protein</fullName>
    </recommendedName>
</protein>
<dbReference type="EMBL" id="BQKC01000001">
    <property type="protein sequence ID" value="GJM55080.1"/>
    <property type="molecule type" value="Genomic_DNA"/>
</dbReference>
<comment type="caution">
    <text evidence="2">The sequence shown here is derived from an EMBL/GenBank/DDBJ whole genome shotgun (WGS) entry which is preliminary data.</text>
</comment>
<organism evidence="2 3">
    <name type="scientific">Granulimonas faecalis</name>
    <dbReference type="NCBI Taxonomy" id="2894155"/>
    <lineage>
        <taxon>Bacteria</taxon>
        <taxon>Bacillati</taxon>
        <taxon>Actinomycetota</taxon>
        <taxon>Coriobacteriia</taxon>
        <taxon>Coriobacteriales</taxon>
        <taxon>Kribbibacteriaceae</taxon>
        <taxon>Granulimonas</taxon>
    </lineage>
</organism>
<dbReference type="InterPro" id="IPR010093">
    <property type="entry name" value="SinI_DNA-bd"/>
</dbReference>
<name>A0AAV5B3Q1_9ACTN</name>
<evidence type="ECO:0000259" key="1">
    <source>
        <dbReference type="Pfam" id="PF12728"/>
    </source>
</evidence>
<dbReference type="Pfam" id="PF12728">
    <property type="entry name" value="HTH_17"/>
    <property type="match status" value="1"/>
</dbReference>